<feature type="transmembrane region" description="Helical" evidence="14">
    <location>
        <begin position="45"/>
        <end position="66"/>
    </location>
</feature>
<keyword evidence="10 13" id="KW-0408">Iron</keyword>
<dbReference type="EC" id="1.7.99.4" evidence="16"/>
<feature type="binding site" description="axial binding residue" evidence="13">
    <location>
        <position position="63"/>
    </location>
    <ligand>
        <name>heme b</name>
        <dbReference type="ChEBI" id="CHEBI:60344"/>
        <label>1</label>
    </ligand>
    <ligandPart>
        <name>Fe</name>
        <dbReference type="ChEBI" id="CHEBI:18248"/>
    </ligandPart>
</feature>
<dbReference type="InterPro" id="IPR036197">
    <property type="entry name" value="NarG-like_sf"/>
</dbReference>
<gene>
    <name evidence="16" type="primary">narI</name>
    <name evidence="16" type="ORF">JF922_21025</name>
</gene>
<evidence type="ECO:0000256" key="6">
    <source>
        <dbReference type="ARBA" id="ARBA00022723"/>
    </source>
</evidence>
<dbReference type="InterPro" id="IPR051936">
    <property type="entry name" value="Heme-iron_electron_transfer"/>
</dbReference>
<comment type="caution">
    <text evidence="16">The sequence shown here is derived from an EMBL/GenBank/DDBJ whole genome shotgun (WGS) entry which is preliminary data.</text>
</comment>
<reference evidence="16" key="1">
    <citation type="submission" date="2020-10" db="EMBL/GenBank/DDBJ databases">
        <title>Ca. Dormibacterota MAGs.</title>
        <authorList>
            <person name="Montgomery K."/>
        </authorList>
    </citation>
    <scope>NUCLEOTIDE SEQUENCE [LARGE SCALE GENOMIC DNA]</scope>
    <source>
        <strain evidence="16">SC8812_S17_10</strain>
    </source>
</reference>
<dbReference type="Gene3D" id="1.20.950.20">
    <property type="entry name" value="Transmembrane di-heme cytochromes, Chain C"/>
    <property type="match status" value="1"/>
</dbReference>
<evidence type="ECO:0000256" key="7">
    <source>
        <dbReference type="ARBA" id="ARBA00022982"/>
    </source>
</evidence>
<dbReference type="GO" id="GO:0005886">
    <property type="term" value="C:plasma membrane"/>
    <property type="evidence" value="ECO:0007669"/>
    <property type="project" value="UniProtKB-SubCell"/>
</dbReference>
<feature type="binding site" description="axial binding residue" evidence="13">
    <location>
        <position position="53"/>
    </location>
    <ligand>
        <name>heme b</name>
        <dbReference type="ChEBI" id="CHEBI:60344"/>
        <label>1</label>
    </ligand>
    <ligandPart>
        <name>Fe</name>
        <dbReference type="ChEBI" id="CHEBI:18248"/>
    </ligandPart>
</feature>
<evidence type="ECO:0000256" key="4">
    <source>
        <dbReference type="ARBA" id="ARBA00022617"/>
    </source>
</evidence>
<keyword evidence="17" id="KW-1185">Reference proteome</keyword>
<keyword evidence="8 14" id="KW-1133">Transmembrane helix</keyword>
<evidence type="ECO:0000256" key="2">
    <source>
        <dbReference type="ARBA" id="ARBA00022448"/>
    </source>
</evidence>
<evidence type="ECO:0000256" key="11">
    <source>
        <dbReference type="ARBA" id="ARBA00023063"/>
    </source>
</evidence>
<feature type="domain" description="NarG-like" evidence="15">
    <location>
        <begin position="3"/>
        <end position="215"/>
    </location>
</feature>
<dbReference type="AlphaFoldDB" id="A0A934K7Y7"/>
<dbReference type="EMBL" id="JAEKNR010000209">
    <property type="protein sequence ID" value="MBJ7600539.1"/>
    <property type="molecule type" value="Genomic_DNA"/>
</dbReference>
<evidence type="ECO:0000256" key="12">
    <source>
        <dbReference type="ARBA" id="ARBA00023136"/>
    </source>
</evidence>
<feature type="transmembrane region" description="Helical" evidence="14">
    <location>
        <begin position="6"/>
        <end position="25"/>
    </location>
</feature>
<feature type="binding site" description="axial binding residue" evidence="13">
    <location>
        <position position="185"/>
    </location>
    <ligand>
        <name>heme b</name>
        <dbReference type="ChEBI" id="CHEBI:60344"/>
        <label>1</label>
    </ligand>
    <ligandPart>
        <name>Fe</name>
        <dbReference type="ChEBI" id="CHEBI:18248"/>
    </ligandPart>
</feature>
<dbReference type="GO" id="GO:0008940">
    <property type="term" value="F:nitrate reductase activity"/>
    <property type="evidence" value="ECO:0007669"/>
    <property type="project" value="InterPro"/>
</dbReference>
<evidence type="ECO:0000256" key="3">
    <source>
        <dbReference type="ARBA" id="ARBA00022475"/>
    </source>
</evidence>
<evidence type="ECO:0000256" key="13">
    <source>
        <dbReference type="PIRSR" id="PIRSR603816-1"/>
    </source>
</evidence>
<dbReference type="GO" id="GO:0046872">
    <property type="term" value="F:metal ion binding"/>
    <property type="evidence" value="ECO:0007669"/>
    <property type="project" value="UniProtKB-KW"/>
</dbReference>
<dbReference type="PANTHER" id="PTHR30598:SF3">
    <property type="entry name" value="RESPIRATORY NITRATE REDUCTASE 1 GAMMA CHAIN"/>
    <property type="match status" value="1"/>
</dbReference>
<dbReference type="FunFam" id="1.20.950.20:FF:000001">
    <property type="entry name" value="Respiratory nitrate reductase subunit gamma"/>
    <property type="match status" value="1"/>
</dbReference>
<keyword evidence="11" id="KW-0534">Nitrate assimilation</keyword>
<evidence type="ECO:0000313" key="17">
    <source>
        <dbReference type="Proteomes" id="UP000612893"/>
    </source>
</evidence>
<dbReference type="NCBIfam" id="TIGR00351">
    <property type="entry name" value="narI"/>
    <property type="match status" value="1"/>
</dbReference>
<dbReference type="Proteomes" id="UP000612893">
    <property type="component" value="Unassembled WGS sequence"/>
</dbReference>
<feature type="transmembrane region" description="Helical" evidence="14">
    <location>
        <begin position="86"/>
        <end position="108"/>
    </location>
</feature>
<keyword evidence="6" id="KW-0479">Metal-binding</keyword>
<name>A0A934K7Y7_9BACT</name>
<dbReference type="GO" id="GO:0019645">
    <property type="term" value="P:anaerobic electron transport chain"/>
    <property type="evidence" value="ECO:0007669"/>
    <property type="project" value="TreeGrafter"/>
</dbReference>
<keyword evidence="12 14" id="KW-0472">Membrane</keyword>
<dbReference type="PANTHER" id="PTHR30598">
    <property type="entry name" value="NITRATE REDUCTASE PRIVATE CHAPERONE, REDOX ENZYME MATURATION PROTEIN REMP FAMILY"/>
    <property type="match status" value="1"/>
</dbReference>
<keyword evidence="2" id="KW-0813">Transport</keyword>
<dbReference type="GO" id="GO:0009055">
    <property type="term" value="F:electron transfer activity"/>
    <property type="evidence" value="ECO:0007669"/>
    <property type="project" value="TreeGrafter"/>
</dbReference>
<proteinExistence type="predicted"/>
<evidence type="ECO:0000256" key="14">
    <source>
        <dbReference type="SAM" id="Phobius"/>
    </source>
</evidence>
<evidence type="ECO:0000256" key="8">
    <source>
        <dbReference type="ARBA" id="ARBA00022989"/>
    </source>
</evidence>
<keyword evidence="4 13" id="KW-0349">Heme</keyword>
<feature type="transmembrane region" description="Helical" evidence="14">
    <location>
        <begin position="187"/>
        <end position="211"/>
    </location>
</feature>
<dbReference type="Pfam" id="PF02665">
    <property type="entry name" value="Nitrate_red_gam"/>
    <property type="match status" value="1"/>
</dbReference>
<feature type="binding site" description="axial binding residue" evidence="13">
    <location>
        <position position="203"/>
    </location>
    <ligand>
        <name>heme b</name>
        <dbReference type="ChEBI" id="CHEBI:60344"/>
        <label>1</label>
    </ligand>
    <ligandPart>
        <name>Fe</name>
        <dbReference type="ChEBI" id="CHEBI:18248"/>
    </ligandPart>
</feature>
<evidence type="ECO:0000256" key="5">
    <source>
        <dbReference type="ARBA" id="ARBA00022692"/>
    </source>
</evidence>
<evidence type="ECO:0000256" key="10">
    <source>
        <dbReference type="ARBA" id="ARBA00023004"/>
    </source>
</evidence>
<organism evidence="16 17">
    <name type="scientific">Candidatus Nephthysia bennettiae</name>
    <dbReference type="NCBI Taxonomy" id="3127016"/>
    <lineage>
        <taxon>Bacteria</taxon>
        <taxon>Bacillati</taxon>
        <taxon>Candidatus Dormiibacterota</taxon>
        <taxon>Candidatus Dormibacteria</taxon>
        <taxon>Candidatus Dormibacterales</taxon>
        <taxon>Candidatus Dormibacteraceae</taxon>
        <taxon>Candidatus Nephthysia</taxon>
    </lineage>
</organism>
<protein>
    <submittedName>
        <fullName evidence="16">Respiratory nitrate reductase subunit gamma</fullName>
        <ecNumber evidence="16">1.7.99.4</ecNumber>
    </submittedName>
</protein>
<sequence>MSNLLWVGLPYLAIAVFVVGHVWRYRRDRFDWTDEWMQLLKPRKARWGIVLFHAGTLAVIAGHVLGILVPPRLTAYVGIGEAQYRVLAVLLGGLFGVCVLVGLGGLLWRRTMVAQIVANTTWVDRVTLGLIAIVVVLGMVATLGVNLFGGGYDYRSTVAVWFRSILLLSPRPELVASAPLIYQVHAVAAWLLVMIWPFSRLVHAWYFPFYFRRRVLELRRSLPLRRA</sequence>
<keyword evidence="9 16" id="KW-0560">Oxidoreductase</keyword>
<dbReference type="GO" id="GO:0009325">
    <property type="term" value="C:nitrate reductase complex"/>
    <property type="evidence" value="ECO:0007669"/>
    <property type="project" value="InterPro"/>
</dbReference>
<evidence type="ECO:0000256" key="1">
    <source>
        <dbReference type="ARBA" id="ARBA00004651"/>
    </source>
</evidence>
<evidence type="ECO:0000313" key="16">
    <source>
        <dbReference type="EMBL" id="MBJ7600539.1"/>
    </source>
</evidence>
<keyword evidence="3" id="KW-1003">Cell membrane</keyword>
<keyword evidence="5 14" id="KW-0812">Transmembrane</keyword>
<dbReference type="InterPro" id="IPR023234">
    <property type="entry name" value="NarG-like_domain"/>
</dbReference>
<dbReference type="GO" id="GO:0020037">
    <property type="term" value="F:heme binding"/>
    <property type="evidence" value="ECO:0007669"/>
    <property type="project" value="TreeGrafter"/>
</dbReference>
<evidence type="ECO:0000259" key="15">
    <source>
        <dbReference type="Pfam" id="PF02665"/>
    </source>
</evidence>
<comment type="subcellular location">
    <subcellularLocation>
        <location evidence="1">Cell membrane</location>
        <topology evidence="1">Multi-pass membrane protein</topology>
    </subcellularLocation>
</comment>
<dbReference type="RefSeq" id="WP_338204408.1">
    <property type="nucleotide sequence ID" value="NZ_JAEKNR010000209.1"/>
</dbReference>
<accession>A0A934K7Y7</accession>
<dbReference type="InterPro" id="IPR003816">
    <property type="entry name" value="Nitrate_red_gam"/>
</dbReference>
<dbReference type="SUPFAM" id="SSF103501">
    <property type="entry name" value="Respiratory nitrate reductase 1 gamma chain"/>
    <property type="match status" value="1"/>
</dbReference>
<keyword evidence="7" id="KW-0249">Electron transport</keyword>
<evidence type="ECO:0000256" key="9">
    <source>
        <dbReference type="ARBA" id="ARBA00023002"/>
    </source>
</evidence>
<feature type="transmembrane region" description="Helical" evidence="14">
    <location>
        <begin position="128"/>
        <end position="148"/>
    </location>
</feature>
<dbReference type="GO" id="GO:0042128">
    <property type="term" value="P:nitrate assimilation"/>
    <property type="evidence" value="ECO:0007669"/>
    <property type="project" value="UniProtKB-KW"/>
</dbReference>